<dbReference type="InterPro" id="IPR007138">
    <property type="entry name" value="ABM_dom"/>
</dbReference>
<dbReference type="EMBL" id="LLXX01000090">
    <property type="protein sequence ID" value="KRR07902.1"/>
    <property type="molecule type" value="Genomic_DNA"/>
</dbReference>
<dbReference type="SUPFAM" id="SSF54909">
    <property type="entry name" value="Dimeric alpha+beta barrel"/>
    <property type="match status" value="1"/>
</dbReference>
<dbReference type="PROSITE" id="PS51725">
    <property type="entry name" value="ABM"/>
    <property type="match status" value="1"/>
</dbReference>
<evidence type="ECO:0000313" key="3">
    <source>
        <dbReference type="Proteomes" id="UP000051913"/>
    </source>
</evidence>
<dbReference type="PANTHER" id="PTHR37811:SF2">
    <property type="entry name" value="ABM DOMAIN-CONTAINING PROTEIN"/>
    <property type="match status" value="1"/>
</dbReference>
<gene>
    <name evidence="2" type="ORF">CP49_07665</name>
</gene>
<dbReference type="Pfam" id="PF03992">
    <property type="entry name" value="ABM"/>
    <property type="match status" value="1"/>
</dbReference>
<feature type="domain" description="ABM" evidence="1">
    <location>
        <begin position="2"/>
        <end position="90"/>
    </location>
</feature>
<name>A0A0R3L573_9BRAD</name>
<accession>A0A0R3L573</accession>
<dbReference type="AlphaFoldDB" id="A0A0R3L573"/>
<organism evidence="2 3">
    <name type="scientific">Bradyrhizobium valentinum</name>
    <dbReference type="NCBI Taxonomy" id="1518501"/>
    <lineage>
        <taxon>Bacteria</taxon>
        <taxon>Pseudomonadati</taxon>
        <taxon>Pseudomonadota</taxon>
        <taxon>Alphaproteobacteria</taxon>
        <taxon>Hyphomicrobiales</taxon>
        <taxon>Nitrobacteraceae</taxon>
        <taxon>Bradyrhizobium</taxon>
    </lineage>
</organism>
<dbReference type="RefSeq" id="WP_057850848.1">
    <property type="nucleotide sequence ID" value="NZ_LLXX01000090.1"/>
</dbReference>
<dbReference type="OrthoDB" id="9797060at2"/>
<dbReference type="Gene3D" id="3.30.70.100">
    <property type="match status" value="1"/>
</dbReference>
<proteinExistence type="predicted"/>
<keyword evidence="3" id="KW-1185">Reference proteome</keyword>
<dbReference type="InterPro" id="IPR011008">
    <property type="entry name" value="Dimeric_a/b-barrel"/>
</dbReference>
<evidence type="ECO:0000259" key="1">
    <source>
        <dbReference type="PROSITE" id="PS51725"/>
    </source>
</evidence>
<protein>
    <recommendedName>
        <fullName evidence="1">ABM domain-containing protein</fullName>
    </recommendedName>
</protein>
<sequence>MIGLFFEVQTRPGHRDQYLDLAASLKPDLEAMGGCLFIDRFRSLTRENLLLSYQIWQDEGALTAWRAHARHHDVQTIGRERVFSDYRIRVAQVIHEARRGQPIWQPERRTPYNDPARREPTYVLASESNNATLPAETAWRRDAFTSVYRGGHFAHLIDLPDDRAGVEFGSHLFADPTTQYFRIFEVMRDYGMYERTEAPQYYPPVTLRPQ</sequence>
<dbReference type="STRING" id="1518501.CQ10_18255"/>
<dbReference type="InterPro" id="IPR052936">
    <property type="entry name" value="Jasmonate_Hydroxylase-like"/>
</dbReference>
<dbReference type="Proteomes" id="UP000051913">
    <property type="component" value="Unassembled WGS sequence"/>
</dbReference>
<comment type="caution">
    <text evidence="2">The sequence shown here is derived from an EMBL/GenBank/DDBJ whole genome shotgun (WGS) entry which is preliminary data.</text>
</comment>
<dbReference type="PANTHER" id="PTHR37811">
    <property type="entry name" value="BLL5343 PROTEIN"/>
    <property type="match status" value="1"/>
</dbReference>
<reference evidence="2 3" key="1">
    <citation type="submission" date="2014-03" db="EMBL/GenBank/DDBJ databases">
        <title>Bradyrhizobium valentinum sp. nov., isolated from effective nodules of Lupinus mariae-josephae, a lupine endemic of basic-lime soils in Eastern Spain.</title>
        <authorList>
            <person name="Duran D."/>
            <person name="Rey L."/>
            <person name="Navarro A."/>
            <person name="Busquets A."/>
            <person name="Imperial J."/>
            <person name="Ruiz-Argueso T."/>
        </authorList>
    </citation>
    <scope>NUCLEOTIDE SEQUENCE [LARGE SCALE GENOMIC DNA]</scope>
    <source>
        <strain evidence="2 3">LmjM3</strain>
    </source>
</reference>
<evidence type="ECO:0000313" key="2">
    <source>
        <dbReference type="EMBL" id="KRR07902.1"/>
    </source>
</evidence>